<evidence type="ECO:0000256" key="5">
    <source>
        <dbReference type="ARBA" id="ARBA00022692"/>
    </source>
</evidence>
<evidence type="ECO:0000313" key="15">
    <source>
        <dbReference type="EMBL" id="CAG8108739.1"/>
    </source>
</evidence>
<keyword evidence="4 12" id="KW-0813">Transport</keyword>
<feature type="transmembrane region" description="Helical" evidence="14">
    <location>
        <begin position="367"/>
        <end position="389"/>
    </location>
</feature>
<dbReference type="EMBL" id="CAJVOS010000025">
    <property type="protein sequence ID" value="CAG8108739.1"/>
    <property type="molecule type" value="Genomic_DNA"/>
</dbReference>
<evidence type="ECO:0000256" key="4">
    <source>
        <dbReference type="ARBA" id="ARBA00022448"/>
    </source>
</evidence>
<keyword evidence="9" id="KW-0496">Mitochondrion</keyword>
<feature type="repeat" description="Solcar" evidence="11">
    <location>
        <begin position="155"/>
        <end position="274"/>
    </location>
</feature>
<dbReference type="OrthoDB" id="270584at2759"/>
<dbReference type="PRINTS" id="PR00926">
    <property type="entry name" value="MITOCARRIER"/>
</dbReference>
<protein>
    <recommendedName>
        <fullName evidence="3">Mitochondrial thiamine pyrophosphate carrier 1</fullName>
    </recommendedName>
</protein>
<keyword evidence="16" id="KW-1185">Reference proteome</keyword>
<keyword evidence="6" id="KW-0677">Repeat</keyword>
<dbReference type="AlphaFoldDB" id="A0A9W4HST5"/>
<gene>
    <name evidence="15" type="ORF">POLS_LOCUS4887</name>
</gene>
<feature type="repeat" description="Solcar" evidence="11">
    <location>
        <begin position="56"/>
        <end position="147"/>
    </location>
</feature>
<keyword evidence="8 14" id="KW-1133">Transmembrane helix</keyword>
<feature type="compositionally biased region" description="Polar residues" evidence="13">
    <location>
        <begin position="13"/>
        <end position="25"/>
    </location>
</feature>
<evidence type="ECO:0000256" key="8">
    <source>
        <dbReference type="ARBA" id="ARBA00022989"/>
    </source>
</evidence>
<keyword evidence="10 11" id="KW-0472">Membrane</keyword>
<evidence type="ECO:0000256" key="13">
    <source>
        <dbReference type="SAM" id="MobiDB-lite"/>
    </source>
</evidence>
<comment type="function">
    <text evidence="1">Mitochondrial transporter that mediates uptake of thiamine pyrophosphate (ThPP) into mitochondria.</text>
</comment>
<evidence type="ECO:0000256" key="2">
    <source>
        <dbReference type="ARBA" id="ARBA00004448"/>
    </source>
</evidence>
<dbReference type="GO" id="GO:0005743">
    <property type="term" value="C:mitochondrial inner membrane"/>
    <property type="evidence" value="ECO:0007669"/>
    <property type="project" value="UniProtKB-SubCell"/>
</dbReference>
<dbReference type="Pfam" id="PF00153">
    <property type="entry name" value="Mito_carr"/>
    <property type="match status" value="4"/>
</dbReference>
<keyword evidence="7" id="KW-0999">Mitochondrion inner membrane</keyword>
<reference evidence="15" key="1">
    <citation type="submission" date="2021-07" db="EMBL/GenBank/DDBJ databases">
        <authorList>
            <person name="Branca A.L. A."/>
        </authorList>
    </citation>
    <scope>NUCLEOTIDE SEQUENCE</scope>
</reference>
<comment type="caution">
    <text evidence="15">The sequence shown here is derived from an EMBL/GenBank/DDBJ whole genome shotgun (WGS) entry which is preliminary data.</text>
</comment>
<evidence type="ECO:0000256" key="10">
    <source>
        <dbReference type="ARBA" id="ARBA00023136"/>
    </source>
</evidence>
<proteinExistence type="inferred from homology"/>
<evidence type="ECO:0000256" key="1">
    <source>
        <dbReference type="ARBA" id="ARBA00002238"/>
    </source>
</evidence>
<evidence type="ECO:0000256" key="11">
    <source>
        <dbReference type="PROSITE-ProRule" id="PRU00282"/>
    </source>
</evidence>
<keyword evidence="5 11" id="KW-0812">Transmembrane</keyword>
<dbReference type="SUPFAM" id="SSF103506">
    <property type="entry name" value="Mitochondrial carrier"/>
    <property type="match status" value="1"/>
</dbReference>
<comment type="similarity">
    <text evidence="12">Belongs to the mitochondrial carrier (TC 2.A.29) family.</text>
</comment>
<accession>A0A9W4HST5</accession>
<feature type="compositionally biased region" description="Basic and acidic residues" evidence="13">
    <location>
        <begin position="1"/>
        <end position="10"/>
    </location>
</feature>
<evidence type="ECO:0000313" key="16">
    <source>
        <dbReference type="Proteomes" id="UP001153618"/>
    </source>
</evidence>
<dbReference type="PROSITE" id="PS50920">
    <property type="entry name" value="SOLCAR"/>
    <property type="match status" value="3"/>
</dbReference>
<evidence type="ECO:0000256" key="9">
    <source>
        <dbReference type="ARBA" id="ARBA00023128"/>
    </source>
</evidence>
<dbReference type="InterPro" id="IPR023395">
    <property type="entry name" value="MCP_dom_sf"/>
</dbReference>
<organism evidence="15 16">
    <name type="scientific">Penicillium olsonii</name>
    <dbReference type="NCBI Taxonomy" id="99116"/>
    <lineage>
        <taxon>Eukaryota</taxon>
        <taxon>Fungi</taxon>
        <taxon>Dikarya</taxon>
        <taxon>Ascomycota</taxon>
        <taxon>Pezizomycotina</taxon>
        <taxon>Eurotiomycetes</taxon>
        <taxon>Eurotiomycetidae</taxon>
        <taxon>Eurotiales</taxon>
        <taxon>Aspergillaceae</taxon>
        <taxon>Penicillium</taxon>
    </lineage>
</organism>
<dbReference type="GO" id="GO:0055085">
    <property type="term" value="P:transmembrane transport"/>
    <property type="evidence" value="ECO:0007669"/>
    <property type="project" value="InterPro"/>
</dbReference>
<dbReference type="InterPro" id="IPR002067">
    <property type="entry name" value="MCP"/>
</dbReference>
<dbReference type="PANTHER" id="PTHR24089">
    <property type="entry name" value="SOLUTE CARRIER FAMILY 25"/>
    <property type="match status" value="1"/>
</dbReference>
<feature type="repeat" description="Solcar" evidence="11">
    <location>
        <begin position="307"/>
        <end position="395"/>
    </location>
</feature>
<evidence type="ECO:0000256" key="14">
    <source>
        <dbReference type="SAM" id="Phobius"/>
    </source>
</evidence>
<dbReference type="Proteomes" id="UP001153618">
    <property type="component" value="Unassembled WGS sequence"/>
</dbReference>
<sequence length="399" mass="43276">MSSGHSDHAYDTATPTNLQSAPMSETAQGSIGAMPLVSKDSNGNNGTRKIEKQSLEYAIRSGIAGGLAGCAAKTVVAPLDRVKILFQASNPQFAKYTGSWTGLAHAIRDINRTEGAKGLYKGHSVTLLRIFPYAAIKFLAYEQIRAVFIPSSEHETPIRRLISGSLAGVTSVCFTYPLELMRVRMAFETSHTHRSGILDIMRQIYYERAQPSPRSTAAAESSTIAAAEGAASAVNKIAPRTGLVNFYRGFAPTILGMLPYAGISFLTHDTVGDIFRHPSLAPYTLKQTLDKDTDPRKAELNKSRPLLNAPFELLAGALAGLASQTSSYPIEVIRRRMQVGGAVGDGHRLGIAETARKIWLECGFRGFWVGLTIGYIKVVPMYAVAFFVYERVKGTLQIS</sequence>
<name>A0A9W4HST5_PENOL</name>
<evidence type="ECO:0000256" key="7">
    <source>
        <dbReference type="ARBA" id="ARBA00022792"/>
    </source>
</evidence>
<evidence type="ECO:0000256" key="6">
    <source>
        <dbReference type="ARBA" id="ARBA00022737"/>
    </source>
</evidence>
<feature type="region of interest" description="Disordered" evidence="13">
    <location>
        <begin position="1"/>
        <end position="25"/>
    </location>
</feature>
<dbReference type="Gene3D" id="1.50.40.10">
    <property type="entry name" value="Mitochondrial carrier domain"/>
    <property type="match status" value="1"/>
</dbReference>
<evidence type="ECO:0000256" key="12">
    <source>
        <dbReference type="RuleBase" id="RU000488"/>
    </source>
</evidence>
<dbReference type="InterPro" id="IPR018108">
    <property type="entry name" value="MCP_transmembrane"/>
</dbReference>
<evidence type="ECO:0000256" key="3">
    <source>
        <dbReference type="ARBA" id="ARBA00021935"/>
    </source>
</evidence>
<comment type="subcellular location">
    <subcellularLocation>
        <location evidence="2">Mitochondrion inner membrane</location>
        <topology evidence="2">Multi-pass membrane protein</topology>
    </subcellularLocation>
</comment>